<keyword evidence="2" id="KW-0106">Calcium</keyword>
<evidence type="ECO:0000313" key="5">
    <source>
        <dbReference type="Proteomes" id="UP001164746"/>
    </source>
</evidence>
<dbReference type="CDD" id="cd00051">
    <property type="entry name" value="EFh"/>
    <property type="match status" value="1"/>
</dbReference>
<accession>A0ABY7FA98</accession>
<dbReference type="PANTHER" id="PTHR23048">
    <property type="entry name" value="MYOSIN LIGHT CHAIN 1, 3"/>
    <property type="match status" value="1"/>
</dbReference>
<dbReference type="PANTHER" id="PTHR23048:SF0">
    <property type="entry name" value="CALMODULIN LIKE 3"/>
    <property type="match status" value="1"/>
</dbReference>
<feature type="domain" description="EF-hand" evidence="3">
    <location>
        <begin position="52"/>
        <end position="80"/>
    </location>
</feature>
<organism evidence="4 5">
    <name type="scientific">Mya arenaria</name>
    <name type="common">Soft-shell clam</name>
    <dbReference type="NCBI Taxonomy" id="6604"/>
    <lineage>
        <taxon>Eukaryota</taxon>
        <taxon>Metazoa</taxon>
        <taxon>Spiralia</taxon>
        <taxon>Lophotrochozoa</taxon>
        <taxon>Mollusca</taxon>
        <taxon>Bivalvia</taxon>
        <taxon>Autobranchia</taxon>
        <taxon>Heteroconchia</taxon>
        <taxon>Euheterodonta</taxon>
        <taxon>Imparidentia</taxon>
        <taxon>Neoheterodontei</taxon>
        <taxon>Myida</taxon>
        <taxon>Myoidea</taxon>
        <taxon>Myidae</taxon>
        <taxon>Mya</taxon>
    </lineage>
</organism>
<evidence type="ECO:0000259" key="3">
    <source>
        <dbReference type="PROSITE" id="PS50222"/>
    </source>
</evidence>
<sequence length="114" mass="12755">MIIEIRKTFDVFDVECEGKIPVVELENALRVARLNPTPTDLDTLKQRLGNPDAFRCFDPAGRGYISKEQLREIVAPLLGEELPEVEFQAIIDGADLDGDGKIDIEEFVAFMMGD</sequence>
<name>A0ABY7FA98_MYAAR</name>
<dbReference type="PROSITE" id="PS00018">
    <property type="entry name" value="EF_HAND_1"/>
    <property type="match status" value="1"/>
</dbReference>
<feature type="domain" description="EF-hand" evidence="3">
    <location>
        <begin position="82"/>
        <end position="114"/>
    </location>
</feature>
<gene>
    <name evidence="4" type="ORF">MAR_000940</name>
</gene>
<feature type="domain" description="EF-hand" evidence="3">
    <location>
        <begin position="1"/>
        <end position="35"/>
    </location>
</feature>
<evidence type="ECO:0000256" key="1">
    <source>
        <dbReference type="ARBA" id="ARBA00022737"/>
    </source>
</evidence>
<dbReference type="InterPro" id="IPR050230">
    <property type="entry name" value="CALM/Myosin/TropC-like"/>
</dbReference>
<dbReference type="InterPro" id="IPR002048">
    <property type="entry name" value="EF_hand_dom"/>
</dbReference>
<dbReference type="InterPro" id="IPR011992">
    <property type="entry name" value="EF-hand-dom_pair"/>
</dbReference>
<dbReference type="Pfam" id="PF13499">
    <property type="entry name" value="EF-hand_7"/>
    <property type="match status" value="1"/>
</dbReference>
<dbReference type="SMART" id="SM00054">
    <property type="entry name" value="EFh"/>
    <property type="match status" value="3"/>
</dbReference>
<keyword evidence="1" id="KW-0677">Repeat</keyword>
<evidence type="ECO:0000313" key="4">
    <source>
        <dbReference type="EMBL" id="WAR19102.1"/>
    </source>
</evidence>
<dbReference type="Proteomes" id="UP001164746">
    <property type="component" value="Chromosome 11"/>
</dbReference>
<dbReference type="EMBL" id="CP111022">
    <property type="protein sequence ID" value="WAR19102.1"/>
    <property type="molecule type" value="Genomic_DNA"/>
</dbReference>
<dbReference type="Gene3D" id="1.10.238.10">
    <property type="entry name" value="EF-hand"/>
    <property type="match status" value="2"/>
</dbReference>
<protein>
    <submittedName>
        <fullName evidence="4">CALM-like protein</fullName>
    </submittedName>
</protein>
<dbReference type="SUPFAM" id="SSF47473">
    <property type="entry name" value="EF-hand"/>
    <property type="match status" value="1"/>
</dbReference>
<reference evidence="4" key="1">
    <citation type="submission" date="2022-11" db="EMBL/GenBank/DDBJ databases">
        <title>Centuries of genome instability and evolution in soft-shell clam transmissible cancer (bioRxiv).</title>
        <authorList>
            <person name="Hart S.F.M."/>
            <person name="Yonemitsu M.A."/>
            <person name="Giersch R.M."/>
            <person name="Beal B.F."/>
            <person name="Arriagada G."/>
            <person name="Davis B.W."/>
            <person name="Ostrander E.A."/>
            <person name="Goff S.P."/>
            <person name="Metzger M.J."/>
        </authorList>
    </citation>
    <scope>NUCLEOTIDE SEQUENCE</scope>
    <source>
        <strain evidence="4">MELC-2E11</strain>
        <tissue evidence="4">Siphon/mantle</tissue>
    </source>
</reference>
<proteinExistence type="predicted"/>
<keyword evidence="5" id="KW-1185">Reference proteome</keyword>
<dbReference type="PROSITE" id="PS50222">
    <property type="entry name" value="EF_HAND_2"/>
    <property type="match status" value="3"/>
</dbReference>
<evidence type="ECO:0000256" key="2">
    <source>
        <dbReference type="ARBA" id="ARBA00022837"/>
    </source>
</evidence>
<dbReference type="InterPro" id="IPR018247">
    <property type="entry name" value="EF_Hand_1_Ca_BS"/>
</dbReference>